<dbReference type="EC" id="4.4.1.5" evidence="3 9"/>
<feature type="binding site" evidence="8">
    <location>
        <position position="197"/>
    </location>
    <ligand>
        <name>Zn(2+)</name>
        <dbReference type="ChEBI" id="CHEBI:29105"/>
        <note>ligand shared between dimeric partners</note>
    </ligand>
</feature>
<protein>
    <recommendedName>
        <fullName evidence="3 9">Lactoylglutathione lyase</fullName>
        <ecNumber evidence="3 9">4.4.1.5</ecNumber>
    </recommendedName>
    <alternativeName>
        <fullName evidence="9">Glyoxalase I</fullName>
    </alternativeName>
</protein>
<keyword evidence="6 9" id="KW-0456">Lyase</keyword>
<comment type="function">
    <text evidence="9">Catalyzes the conversion of hemimercaptal, formed from methylglyoxal and glutathione, to S-lactoylglutathione.</text>
</comment>
<dbReference type="UniPathway" id="UPA00619">
    <property type="reaction ID" value="UER00675"/>
</dbReference>
<comment type="caution">
    <text evidence="12">The sequence shown here is derived from an EMBL/GenBank/DDBJ whole genome shotgun (WGS) entry which is preliminary data.</text>
</comment>
<dbReference type="Pfam" id="PF00903">
    <property type="entry name" value="Glyoxalase"/>
    <property type="match status" value="1"/>
</dbReference>
<dbReference type="InterPro" id="IPR018146">
    <property type="entry name" value="Glyoxalase_1_CS"/>
</dbReference>
<accession>A0A854Q5M7</accession>
<evidence type="ECO:0000256" key="5">
    <source>
        <dbReference type="ARBA" id="ARBA00022833"/>
    </source>
</evidence>
<dbReference type="InterPro" id="IPR029068">
    <property type="entry name" value="Glyas_Bleomycin-R_OHBP_Dase"/>
</dbReference>
<feature type="binding site" evidence="8">
    <location>
        <position position="151"/>
    </location>
    <ligand>
        <name>Zn(2+)</name>
        <dbReference type="ChEBI" id="CHEBI:29105"/>
        <note>ligand shared between dimeric partners</note>
    </ligand>
</feature>
<dbReference type="Proteomes" id="UP000199727">
    <property type="component" value="Unassembled WGS sequence"/>
</dbReference>
<feature type="signal peptide" evidence="10">
    <location>
        <begin position="1"/>
        <end position="26"/>
    </location>
</feature>
<proteinExistence type="inferred from homology"/>
<evidence type="ECO:0000256" key="3">
    <source>
        <dbReference type="ARBA" id="ARBA00012081"/>
    </source>
</evidence>
<dbReference type="InterPro" id="IPR004360">
    <property type="entry name" value="Glyas_Fos-R_dOase_dom"/>
</dbReference>
<dbReference type="Gene3D" id="3.10.180.10">
    <property type="entry name" value="2,3-Dihydroxybiphenyl 1,2-Dioxygenase, domain 1"/>
    <property type="match status" value="1"/>
</dbReference>
<dbReference type="GO" id="GO:0046872">
    <property type="term" value="F:metal ion binding"/>
    <property type="evidence" value="ECO:0007669"/>
    <property type="project" value="UniProtKB-UniRule"/>
</dbReference>
<evidence type="ECO:0000313" key="12">
    <source>
        <dbReference type="EMBL" id="OXG15852.1"/>
    </source>
</evidence>
<evidence type="ECO:0000256" key="2">
    <source>
        <dbReference type="ARBA" id="ARBA00010363"/>
    </source>
</evidence>
<comment type="pathway">
    <text evidence="1 9">Secondary metabolite metabolism; methylglyoxal degradation; (R)-lactate from methylglyoxal: step 1/2.</text>
</comment>
<dbReference type="PANTHER" id="PTHR10374:SF30">
    <property type="entry name" value="LACTOYLGLUTATHIONE LYASE"/>
    <property type="match status" value="1"/>
</dbReference>
<feature type="binding site" evidence="8">
    <location>
        <position position="122"/>
    </location>
    <ligand>
        <name>Zn(2+)</name>
        <dbReference type="ChEBI" id="CHEBI:29105"/>
        <note>ligand shared between dimeric partners</note>
    </ligand>
</feature>
<dbReference type="AlphaFoldDB" id="A0A854Q5M7"/>
<dbReference type="InterPro" id="IPR037523">
    <property type="entry name" value="VOC_core"/>
</dbReference>
<dbReference type="OrthoDB" id="16820at2759"/>
<evidence type="ECO:0000313" key="13">
    <source>
        <dbReference type="Proteomes" id="UP000199727"/>
    </source>
</evidence>
<sequence>MQSPDHFSRGLFLHLHLLMLPAFVTSRLSSLPRPSNFLQFAKMSTAASNPATYKFNHTMFRIRDPKVSLPFYEKVLGMKVFYESPGGDFTNYFLAFANGFDDADLNKEGIRDKLFDREGVLELCHNWGTENDANFKGYASGNEEPGRGFGHICITVDNLEAACKRFDELGVKFKKRPEEGRMRHIAFIYDPDGYWVEIVARSLNASNI</sequence>
<dbReference type="PANTHER" id="PTHR10374">
    <property type="entry name" value="LACTOYLGLUTATHIONE LYASE GLYOXALASE I"/>
    <property type="match status" value="1"/>
</dbReference>
<evidence type="ECO:0000256" key="9">
    <source>
        <dbReference type="RuleBase" id="RU361179"/>
    </source>
</evidence>
<feature type="chain" id="PRO_5032938237" description="Lactoylglutathione lyase" evidence="10">
    <location>
        <begin position="27"/>
        <end position="208"/>
    </location>
</feature>
<comment type="similarity">
    <text evidence="2 9">Belongs to the glyoxalase I family.</text>
</comment>
<dbReference type="SUPFAM" id="SSF54593">
    <property type="entry name" value="Glyoxalase/Bleomycin resistance protein/Dihydroxybiphenyl dioxygenase"/>
    <property type="match status" value="1"/>
</dbReference>
<evidence type="ECO:0000256" key="10">
    <source>
        <dbReference type="SAM" id="SignalP"/>
    </source>
</evidence>
<dbReference type="GO" id="GO:0004462">
    <property type="term" value="F:lactoylglutathione lyase activity"/>
    <property type="evidence" value="ECO:0007669"/>
    <property type="project" value="UniProtKB-UniRule"/>
</dbReference>
<comment type="cofactor">
    <cofactor evidence="8">
        <name>Zn(2+)</name>
        <dbReference type="ChEBI" id="CHEBI:29105"/>
    </cofactor>
    <text evidence="8">Binds 1 zinc ion per subunit. In the homodimer, two zinc ions are bound between subunits.</text>
</comment>
<reference evidence="12 13" key="1">
    <citation type="submission" date="2017-06" db="EMBL/GenBank/DDBJ databases">
        <title>Global population genomics of the pathogenic fungus Cryptococcus neoformans var. grubii.</title>
        <authorList>
            <person name="Cuomo C."/>
            <person name="Litvintseva A."/>
            <person name="Chen Y."/>
            <person name="Young S."/>
            <person name="Zeng Q."/>
            <person name="Chapman S."/>
            <person name="Gujja S."/>
            <person name="Saif S."/>
            <person name="Birren B."/>
        </authorList>
    </citation>
    <scope>NUCLEOTIDE SEQUENCE [LARGE SCALE GENOMIC DNA]</scope>
    <source>
        <strain evidence="12 13">Tu259-1</strain>
    </source>
</reference>
<evidence type="ECO:0000259" key="11">
    <source>
        <dbReference type="PROSITE" id="PS51819"/>
    </source>
</evidence>
<evidence type="ECO:0000256" key="8">
    <source>
        <dbReference type="PIRSR" id="PIRSR604361-3"/>
    </source>
</evidence>
<dbReference type="NCBIfam" id="TIGR00068">
    <property type="entry name" value="glyox_I"/>
    <property type="match status" value="1"/>
</dbReference>
<evidence type="ECO:0000256" key="6">
    <source>
        <dbReference type="ARBA" id="ARBA00023239"/>
    </source>
</evidence>
<keyword evidence="4 8" id="KW-0479">Metal-binding</keyword>
<evidence type="ECO:0000256" key="1">
    <source>
        <dbReference type="ARBA" id="ARBA00005008"/>
    </source>
</evidence>
<name>A0A854Q5M7_CRYNE</name>
<gene>
    <name evidence="12" type="ORF">C361_05296</name>
</gene>
<feature type="active site" description="Proton donor/acceptor" evidence="7">
    <location>
        <position position="197"/>
    </location>
</feature>
<dbReference type="CDD" id="cd07233">
    <property type="entry name" value="GlxI_Zn"/>
    <property type="match status" value="1"/>
</dbReference>
<organism evidence="12 13">
    <name type="scientific">Cryptococcus neoformans Tu259-1</name>
    <dbReference type="NCBI Taxonomy" id="1230072"/>
    <lineage>
        <taxon>Eukaryota</taxon>
        <taxon>Fungi</taxon>
        <taxon>Dikarya</taxon>
        <taxon>Basidiomycota</taxon>
        <taxon>Agaricomycotina</taxon>
        <taxon>Tremellomycetes</taxon>
        <taxon>Tremellales</taxon>
        <taxon>Cryptococcaceae</taxon>
        <taxon>Cryptococcus</taxon>
        <taxon>Cryptococcus neoformans species complex</taxon>
    </lineage>
</organism>
<feature type="domain" description="VOC" evidence="11">
    <location>
        <begin position="54"/>
        <end position="201"/>
    </location>
</feature>
<dbReference type="PROSITE" id="PS00934">
    <property type="entry name" value="GLYOXALASE_I_1"/>
    <property type="match status" value="1"/>
</dbReference>
<keyword evidence="10" id="KW-0732">Signal</keyword>
<dbReference type="PROSITE" id="PS00935">
    <property type="entry name" value="GLYOXALASE_I_2"/>
    <property type="match status" value="1"/>
</dbReference>
<evidence type="ECO:0000256" key="4">
    <source>
        <dbReference type="ARBA" id="ARBA00022723"/>
    </source>
</evidence>
<comment type="catalytic activity">
    <reaction evidence="9">
        <text>(R)-S-lactoylglutathione = methylglyoxal + glutathione</text>
        <dbReference type="Rhea" id="RHEA:19069"/>
        <dbReference type="ChEBI" id="CHEBI:17158"/>
        <dbReference type="ChEBI" id="CHEBI:57474"/>
        <dbReference type="ChEBI" id="CHEBI:57925"/>
        <dbReference type="EC" id="4.4.1.5"/>
    </reaction>
</comment>
<dbReference type="InterPro" id="IPR004361">
    <property type="entry name" value="Glyoxalase_1"/>
</dbReference>
<keyword evidence="5 8" id="KW-0862">Zinc</keyword>
<dbReference type="EMBL" id="AMKT01000069">
    <property type="protein sequence ID" value="OXG15852.1"/>
    <property type="molecule type" value="Genomic_DNA"/>
</dbReference>
<evidence type="ECO:0000256" key="7">
    <source>
        <dbReference type="PIRSR" id="PIRSR604361-1"/>
    </source>
</evidence>
<dbReference type="PROSITE" id="PS51819">
    <property type="entry name" value="VOC"/>
    <property type="match status" value="1"/>
</dbReference>